<dbReference type="PANTHER" id="PTHR42695:SF5">
    <property type="entry name" value="GLUTAMINE AMIDOTRANSFERASE YLR126C-RELATED"/>
    <property type="match status" value="1"/>
</dbReference>
<dbReference type="EMBL" id="JACSQK010000001">
    <property type="protein sequence ID" value="MBD7959298.1"/>
    <property type="molecule type" value="Genomic_DNA"/>
</dbReference>
<dbReference type="InterPro" id="IPR029062">
    <property type="entry name" value="Class_I_gatase-like"/>
</dbReference>
<feature type="domain" description="Glutamine amidotransferase" evidence="1">
    <location>
        <begin position="64"/>
        <end position="203"/>
    </location>
</feature>
<dbReference type="Gene3D" id="3.40.50.880">
    <property type="match status" value="1"/>
</dbReference>
<dbReference type="PANTHER" id="PTHR42695">
    <property type="entry name" value="GLUTAMINE AMIDOTRANSFERASE YLR126C-RELATED"/>
    <property type="match status" value="1"/>
</dbReference>
<dbReference type="Proteomes" id="UP000634919">
    <property type="component" value="Unassembled WGS sequence"/>
</dbReference>
<keyword evidence="3" id="KW-1185">Reference proteome</keyword>
<organism evidence="2 3">
    <name type="scientific">Comamonas avium</name>
    <dbReference type="NCBI Taxonomy" id="2762231"/>
    <lineage>
        <taxon>Bacteria</taxon>
        <taxon>Pseudomonadati</taxon>
        <taxon>Pseudomonadota</taxon>
        <taxon>Betaproteobacteria</taxon>
        <taxon>Burkholderiales</taxon>
        <taxon>Comamonadaceae</taxon>
        <taxon>Comamonas</taxon>
    </lineage>
</organism>
<dbReference type="CDD" id="cd01741">
    <property type="entry name" value="GATase1_1"/>
    <property type="match status" value="1"/>
</dbReference>
<evidence type="ECO:0000259" key="1">
    <source>
        <dbReference type="Pfam" id="PF00117"/>
    </source>
</evidence>
<proteinExistence type="predicted"/>
<reference evidence="2 3" key="1">
    <citation type="submission" date="2020-08" db="EMBL/GenBank/DDBJ databases">
        <title>A Genomic Blueprint of the Chicken Gut Microbiome.</title>
        <authorList>
            <person name="Gilroy R."/>
            <person name="Ravi A."/>
            <person name="Getino M."/>
            <person name="Pursley I."/>
            <person name="Horton D.L."/>
            <person name="Alikhan N.-F."/>
            <person name="Baker D."/>
            <person name="Gharbi K."/>
            <person name="Hall N."/>
            <person name="Watson M."/>
            <person name="Adriaenssens E.M."/>
            <person name="Foster-Nyarko E."/>
            <person name="Jarju S."/>
            <person name="Secka A."/>
            <person name="Antonio M."/>
            <person name="Oren A."/>
            <person name="Chaudhuri R."/>
            <person name="La Ragione R.M."/>
            <person name="Hildebrand F."/>
            <person name="Pallen M.J."/>
        </authorList>
    </citation>
    <scope>NUCLEOTIDE SEQUENCE [LARGE SCALE GENOMIC DNA]</scope>
    <source>
        <strain evidence="2 3">Sa2CVA6</strain>
    </source>
</reference>
<gene>
    <name evidence="2" type="ORF">H9646_02300</name>
</gene>
<dbReference type="InterPro" id="IPR044992">
    <property type="entry name" value="ChyE-like"/>
</dbReference>
<protein>
    <submittedName>
        <fullName evidence="2">Glutamine amidotransferase</fullName>
    </submittedName>
</protein>
<sequence length="259" mass="28511">MRTLYIIKTGSTFPAIRQQHGDFEQWMQAGLHPKHVLPTERPAMAVIDAAASGHGPLCYPEPHACAGIVISGSHNMVTDDAPWMQRLAHWLLQICHAGVPVLGICFGHQLLAKTLGGQVGMHPAGLELGTVPVSIQADVSLDPIWQHMPICFEAHAVHYQSVRRLPEGACVLAGNCHEPHHAFRWRSNVWGVQFHPEFSTGAMQGYIDHVQQDLAKNGSRLPAQNLRCSETPDAAQLLNHFARHAQNFARQPVAFQPVV</sequence>
<keyword evidence="2" id="KW-0315">Glutamine amidotransferase</keyword>
<dbReference type="PROSITE" id="PS51273">
    <property type="entry name" value="GATASE_TYPE_1"/>
    <property type="match status" value="1"/>
</dbReference>
<dbReference type="SUPFAM" id="SSF52317">
    <property type="entry name" value="Class I glutamine amidotransferase-like"/>
    <property type="match status" value="1"/>
</dbReference>
<dbReference type="PRINTS" id="PR00096">
    <property type="entry name" value="GATASE"/>
</dbReference>
<accession>A0ABR8S754</accession>
<evidence type="ECO:0000313" key="3">
    <source>
        <dbReference type="Proteomes" id="UP000634919"/>
    </source>
</evidence>
<name>A0ABR8S754_9BURK</name>
<dbReference type="NCBIfam" id="NF006562">
    <property type="entry name" value="PRK09065.1"/>
    <property type="match status" value="1"/>
</dbReference>
<comment type="caution">
    <text evidence="2">The sequence shown here is derived from an EMBL/GenBank/DDBJ whole genome shotgun (WGS) entry which is preliminary data.</text>
</comment>
<evidence type="ECO:0000313" key="2">
    <source>
        <dbReference type="EMBL" id="MBD7959298.1"/>
    </source>
</evidence>
<dbReference type="RefSeq" id="WP_191721696.1">
    <property type="nucleotide sequence ID" value="NZ_JACSQK010000001.1"/>
</dbReference>
<dbReference type="InterPro" id="IPR017926">
    <property type="entry name" value="GATASE"/>
</dbReference>
<dbReference type="Pfam" id="PF00117">
    <property type="entry name" value="GATase"/>
    <property type="match status" value="1"/>
</dbReference>